<accession>A0A7W4DD17</accession>
<keyword evidence="2" id="KW-1185">Reference proteome</keyword>
<evidence type="ECO:0000313" key="2">
    <source>
        <dbReference type="Proteomes" id="UP000581189"/>
    </source>
</evidence>
<proteinExistence type="predicted"/>
<dbReference type="InterPro" id="IPR010296">
    <property type="entry name" value="DUF899_thioredox"/>
</dbReference>
<name>A0A7W4DD17_9GAMM</name>
<dbReference type="Proteomes" id="UP000581189">
    <property type="component" value="Unassembled WGS sequence"/>
</dbReference>
<protein>
    <submittedName>
        <fullName evidence="1">DUF899 domain-containing protein</fullName>
    </submittedName>
</protein>
<evidence type="ECO:0000313" key="1">
    <source>
        <dbReference type="EMBL" id="MBB1520366.1"/>
    </source>
</evidence>
<reference evidence="1 2" key="1">
    <citation type="submission" date="2020-08" db="EMBL/GenBank/DDBJ databases">
        <authorList>
            <person name="Kim C.M."/>
        </authorList>
    </citation>
    <scope>NUCLEOTIDE SEQUENCE [LARGE SCALE GENOMIC DNA]</scope>
    <source>
        <strain evidence="1 2">SR9</strain>
    </source>
</reference>
<organism evidence="1 2">
    <name type="scientific">Aquipseudomonas guryensis</name>
    <dbReference type="NCBI Taxonomy" id="2759165"/>
    <lineage>
        <taxon>Bacteria</taxon>
        <taxon>Pseudomonadati</taxon>
        <taxon>Pseudomonadota</taxon>
        <taxon>Gammaproteobacteria</taxon>
        <taxon>Pseudomonadales</taxon>
        <taxon>Pseudomonadaceae</taxon>
        <taxon>Aquipseudomonas</taxon>
    </lineage>
</organism>
<comment type="caution">
    <text evidence="1">The sequence shown here is derived from an EMBL/GenBank/DDBJ whole genome shotgun (WGS) entry which is preliminary data.</text>
</comment>
<gene>
    <name evidence="1" type="ORF">H3H45_14030</name>
</gene>
<dbReference type="Pfam" id="PF05988">
    <property type="entry name" value="DUF899"/>
    <property type="match status" value="1"/>
</dbReference>
<dbReference type="EMBL" id="JACJFN010000003">
    <property type="protein sequence ID" value="MBB1520366.1"/>
    <property type="molecule type" value="Genomic_DNA"/>
</dbReference>
<dbReference type="RefSeq" id="WP_182834355.1">
    <property type="nucleotide sequence ID" value="NZ_JACJFN010000003.1"/>
</dbReference>
<dbReference type="AlphaFoldDB" id="A0A7W4DD17"/>
<sequence>MKPEYPKIASREQWLAARLALLEQEKALTHQRDTLNAARRQLPMVEVTAGYRFNGPDGEVPLHELFAGQRQLIVYHFMYHRDKGEGCPGCSFLVDNIGHQAHLQARDTRLVLVSRAPLTELEAFKRRMGWTLPWYSSFGSRFNYDFHVSIDAAEAPVEYNYRDQAELQRLGQLDGVKGELPGASVFLRDGERVFHCYSTYGRGLDMLMNTYHYLDLTPFGRGEGWDGMPDLEGKGLMWTRLHDEYQDAAPARHDCCA</sequence>